<dbReference type="Pfam" id="PF07695">
    <property type="entry name" value="7TMR-DISM_7TM"/>
    <property type="match status" value="1"/>
</dbReference>
<dbReference type="GO" id="GO:0007234">
    <property type="term" value="P:osmosensory signaling via phosphorelay pathway"/>
    <property type="evidence" value="ECO:0007669"/>
    <property type="project" value="TreeGrafter"/>
</dbReference>
<dbReference type="Proteomes" id="UP000030185">
    <property type="component" value="Unassembled WGS sequence"/>
</dbReference>
<keyword evidence="5" id="KW-0547">Nucleotide-binding</keyword>
<dbReference type="InterPro" id="IPR003661">
    <property type="entry name" value="HisK_dim/P_dom"/>
</dbReference>
<comment type="caution">
    <text evidence="11">The sequence shown here is derived from an EMBL/GenBank/DDBJ whole genome shotgun (WGS) entry which is preliminary data.</text>
</comment>
<evidence type="ECO:0000256" key="9">
    <source>
        <dbReference type="SAM" id="Phobius"/>
    </source>
</evidence>
<feature type="transmembrane region" description="Helical" evidence="9">
    <location>
        <begin position="252"/>
        <end position="272"/>
    </location>
</feature>
<dbReference type="Gene3D" id="1.10.287.130">
    <property type="match status" value="1"/>
</dbReference>
<evidence type="ECO:0000256" key="4">
    <source>
        <dbReference type="ARBA" id="ARBA00022679"/>
    </source>
</evidence>
<keyword evidence="12" id="KW-1185">Reference proteome</keyword>
<accession>A0A098LFW9</accession>
<name>A0A098LFW9_9BACT</name>
<dbReference type="GO" id="GO:0030295">
    <property type="term" value="F:protein kinase activator activity"/>
    <property type="evidence" value="ECO:0007669"/>
    <property type="project" value="TreeGrafter"/>
</dbReference>
<evidence type="ECO:0000259" key="10">
    <source>
        <dbReference type="PROSITE" id="PS50109"/>
    </source>
</evidence>
<dbReference type="AlphaFoldDB" id="A0A098LFW9"/>
<evidence type="ECO:0000256" key="2">
    <source>
        <dbReference type="ARBA" id="ARBA00012438"/>
    </source>
</evidence>
<dbReference type="SMART" id="SM00387">
    <property type="entry name" value="HATPase_c"/>
    <property type="match status" value="1"/>
</dbReference>
<proteinExistence type="predicted"/>
<sequence>MSVLRSFLLFLLYLISFSGYSSTPIEIGENDPDKDYVFTGGVIEIFKDTSRKITIKDIVDHHNVVFEPYNSAMVATILDSKADYWVRFTVINQKATSGWTIELFDFRIDDFELYVPNHYGGFEKFNGGDRQNFIKKTYKHKNFAFDVNLPRNKPNVIYIKVRSEGPVGIIGVIRSTKRFLAYAVNEYFLLALFYGVLIAMALYNIFMFVTVKDKTYLYYVFYLISIIIYASTQDGTGFQYIWPEMPELNQFLPDFSLLLVILFVILYCRAFLRTETESIWFDNMLVMWTFIRMGLYLVSFVHPVLYRLVCPFTDLVIFVFTFAAGIDVWRRQKYKPAFLYTVAFGFFFLGYTIYVIDHLRFISPSIFYVYSLNFGVALEAIIFSLALAVRVKVLLKEKQDMQEQIICHLKEKEQFRTKVNKELEQKVLERTQKLDTFVFKASHDIKGPLRSIIGLTKVGAKDVEDQKAKEYFEHILKSTTRLDLLLSDLISLTRIQQATLKEEEIDFKVLVEESFTSFSHLELYQNISVYIDINVKEPVRGDKSLYRSVIQNLVENGLKYSDPSKESPYFKVLIKSLERKLIMVFEDNGLGVDSSLKDKIFEMFFKIDSSTEGSGLGLHIVKMALEKIGGKISLDTAEGKGSTFVIEISLVKQLEFS</sequence>
<evidence type="ECO:0000313" key="12">
    <source>
        <dbReference type="Proteomes" id="UP000030185"/>
    </source>
</evidence>
<protein>
    <recommendedName>
        <fullName evidence="2">histidine kinase</fullName>
        <ecNumber evidence="2">2.7.13.3</ecNumber>
    </recommendedName>
</protein>
<dbReference type="CDD" id="cd00075">
    <property type="entry name" value="HATPase"/>
    <property type="match status" value="1"/>
</dbReference>
<keyword evidence="9" id="KW-0472">Membrane</keyword>
<dbReference type="PROSITE" id="PS50109">
    <property type="entry name" value="HIS_KIN"/>
    <property type="match status" value="1"/>
</dbReference>
<dbReference type="GO" id="GO:0000155">
    <property type="term" value="F:phosphorelay sensor kinase activity"/>
    <property type="evidence" value="ECO:0007669"/>
    <property type="project" value="InterPro"/>
</dbReference>
<comment type="catalytic activity">
    <reaction evidence="1">
        <text>ATP + protein L-histidine = ADP + protein N-phospho-L-histidine.</text>
        <dbReference type="EC" id="2.7.13.3"/>
    </reaction>
</comment>
<dbReference type="InterPro" id="IPR003594">
    <property type="entry name" value="HATPase_dom"/>
</dbReference>
<evidence type="ECO:0000256" key="8">
    <source>
        <dbReference type="ARBA" id="ARBA00023012"/>
    </source>
</evidence>
<dbReference type="PANTHER" id="PTHR42878:SF7">
    <property type="entry name" value="SENSOR HISTIDINE KINASE GLRK"/>
    <property type="match status" value="1"/>
</dbReference>
<dbReference type="SUPFAM" id="SSF47384">
    <property type="entry name" value="Homodimeric domain of signal transducing histidine kinase"/>
    <property type="match status" value="1"/>
</dbReference>
<feature type="transmembrane region" description="Helical" evidence="9">
    <location>
        <begin position="304"/>
        <end position="325"/>
    </location>
</feature>
<dbReference type="Pfam" id="PF00512">
    <property type="entry name" value="HisKA"/>
    <property type="match status" value="1"/>
</dbReference>
<feature type="transmembrane region" description="Helical" evidence="9">
    <location>
        <begin position="337"/>
        <end position="356"/>
    </location>
</feature>
<keyword evidence="3" id="KW-0597">Phosphoprotein</keyword>
<evidence type="ECO:0000313" key="11">
    <source>
        <dbReference type="EMBL" id="GAL85332.1"/>
    </source>
</evidence>
<dbReference type="SMART" id="SM00388">
    <property type="entry name" value="HisKA"/>
    <property type="match status" value="1"/>
</dbReference>
<evidence type="ECO:0000256" key="5">
    <source>
        <dbReference type="ARBA" id="ARBA00022741"/>
    </source>
</evidence>
<dbReference type="Pfam" id="PF07696">
    <property type="entry name" value="7TMR-DISMED2"/>
    <property type="match status" value="1"/>
</dbReference>
<dbReference type="EC" id="2.7.13.3" evidence="2"/>
<dbReference type="Gene3D" id="3.30.565.10">
    <property type="entry name" value="Histidine kinase-like ATPase, C-terminal domain"/>
    <property type="match status" value="1"/>
</dbReference>
<dbReference type="GO" id="GO:0005524">
    <property type="term" value="F:ATP binding"/>
    <property type="evidence" value="ECO:0007669"/>
    <property type="project" value="UniProtKB-KW"/>
</dbReference>
<organism evidence="11 12">
    <name type="scientific">Sporocytophaga myxococcoides</name>
    <dbReference type="NCBI Taxonomy" id="153721"/>
    <lineage>
        <taxon>Bacteria</taxon>
        <taxon>Pseudomonadati</taxon>
        <taxon>Bacteroidota</taxon>
        <taxon>Cytophagia</taxon>
        <taxon>Cytophagales</taxon>
        <taxon>Cytophagaceae</taxon>
        <taxon>Sporocytophaga</taxon>
    </lineage>
</organism>
<dbReference type="InterPro" id="IPR036890">
    <property type="entry name" value="HATPase_C_sf"/>
</dbReference>
<evidence type="ECO:0000256" key="6">
    <source>
        <dbReference type="ARBA" id="ARBA00022777"/>
    </source>
</evidence>
<evidence type="ECO:0000256" key="7">
    <source>
        <dbReference type="ARBA" id="ARBA00022840"/>
    </source>
</evidence>
<keyword evidence="7" id="KW-0067">ATP-binding</keyword>
<dbReference type="Gene3D" id="2.60.40.2380">
    <property type="match status" value="1"/>
</dbReference>
<keyword evidence="9" id="KW-1133">Transmembrane helix</keyword>
<keyword evidence="4" id="KW-0808">Transferase</keyword>
<dbReference type="SUPFAM" id="SSF55874">
    <property type="entry name" value="ATPase domain of HSP90 chaperone/DNA topoisomerase II/histidine kinase"/>
    <property type="match status" value="1"/>
</dbReference>
<gene>
    <name evidence="11" type="ORF">MYP_2561</name>
</gene>
<feature type="transmembrane region" description="Helical" evidence="9">
    <location>
        <begin position="368"/>
        <end position="389"/>
    </location>
</feature>
<evidence type="ECO:0000256" key="3">
    <source>
        <dbReference type="ARBA" id="ARBA00022553"/>
    </source>
</evidence>
<keyword evidence="9" id="KW-0812">Transmembrane</keyword>
<dbReference type="Pfam" id="PF02518">
    <property type="entry name" value="HATPase_c"/>
    <property type="match status" value="1"/>
</dbReference>
<dbReference type="InterPro" id="IPR011623">
    <property type="entry name" value="7TMR_DISM_rcpt_extracell_dom1"/>
</dbReference>
<dbReference type="eggNOG" id="COG4251">
    <property type="taxonomic scope" value="Bacteria"/>
</dbReference>
<dbReference type="PANTHER" id="PTHR42878">
    <property type="entry name" value="TWO-COMPONENT HISTIDINE KINASE"/>
    <property type="match status" value="1"/>
</dbReference>
<dbReference type="GO" id="GO:0000156">
    <property type="term" value="F:phosphorelay response regulator activity"/>
    <property type="evidence" value="ECO:0007669"/>
    <property type="project" value="TreeGrafter"/>
</dbReference>
<dbReference type="EMBL" id="BBLT01000004">
    <property type="protein sequence ID" value="GAL85332.1"/>
    <property type="molecule type" value="Genomic_DNA"/>
</dbReference>
<dbReference type="InterPro" id="IPR036097">
    <property type="entry name" value="HisK_dim/P_sf"/>
</dbReference>
<dbReference type="STRING" id="153721.MYP_2561"/>
<dbReference type="InterPro" id="IPR004358">
    <property type="entry name" value="Sig_transdc_His_kin-like_C"/>
</dbReference>
<feature type="domain" description="Histidine kinase" evidence="10">
    <location>
        <begin position="440"/>
        <end position="652"/>
    </location>
</feature>
<dbReference type="InterPro" id="IPR050351">
    <property type="entry name" value="BphY/WalK/GraS-like"/>
</dbReference>
<dbReference type="PRINTS" id="PR00344">
    <property type="entry name" value="BCTRLSENSOR"/>
</dbReference>
<keyword evidence="8" id="KW-0902">Two-component regulatory system</keyword>
<dbReference type="InterPro" id="IPR005467">
    <property type="entry name" value="His_kinase_dom"/>
</dbReference>
<feature type="transmembrane region" description="Helical" evidence="9">
    <location>
        <begin position="187"/>
        <end position="209"/>
    </location>
</feature>
<feature type="transmembrane region" description="Helical" evidence="9">
    <location>
        <begin position="279"/>
        <end position="298"/>
    </location>
</feature>
<keyword evidence="6 11" id="KW-0418">Kinase</keyword>
<evidence type="ECO:0000256" key="1">
    <source>
        <dbReference type="ARBA" id="ARBA00000085"/>
    </source>
</evidence>
<reference evidence="11 12" key="1">
    <citation type="submission" date="2014-09" db="EMBL/GenBank/DDBJ databases">
        <title>Sporocytophaga myxococcoides PG-01 genome sequencing.</title>
        <authorList>
            <person name="Liu L."/>
            <person name="Gao P.J."/>
            <person name="Chen G.J."/>
            <person name="Wang L.S."/>
        </authorList>
    </citation>
    <scope>NUCLEOTIDE SEQUENCE [LARGE SCALE GENOMIC DNA]</scope>
    <source>
        <strain evidence="11 12">PG-01</strain>
    </source>
</reference>
<feature type="transmembrane region" description="Helical" evidence="9">
    <location>
        <begin position="216"/>
        <end position="232"/>
    </location>
</feature>
<dbReference type="InterPro" id="IPR011622">
    <property type="entry name" value="7TMR_DISM_rcpt_extracell_dom2"/>
</dbReference>
<dbReference type="CDD" id="cd00082">
    <property type="entry name" value="HisKA"/>
    <property type="match status" value="1"/>
</dbReference>